<proteinExistence type="predicted"/>
<accession>A0AAX4JFW5</accession>
<protein>
    <submittedName>
        <fullName evidence="1">Uncharacterized protein</fullName>
    </submittedName>
</protein>
<gene>
    <name evidence="1" type="ORF">VNE69_11047</name>
</gene>
<evidence type="ECO:0000313" key="1">
    <source>
        <dbReference type="EMBL" id="WUR04878.1"/>
    </source>
</evidence>
<dbReference type="EMBL" id="CP142736">
    <property type="protein sequence ID" value="WUR04878.1"/>
    <property type="molecule type" value="Genomic_DNA"/>
</dbReference>
<name>A0AAX4JFW5_9MICR</name>
<organism evidence="1 2">
    <name type="scientific">Vairimorpha necatrix</name>
    <dbReference type="NCBI Taxonomy" id="6039"/>
    <lineage>
        <taxon>Eukaryota</taxon>
        <taxon>Fungi</taxon>
        <taxon>Fungi incertae sedis</taxon>
        <taxon>Microsporidia</taxon>
        <taxon>Nosematidae</taxon>
        <taxon>Vairimorpha</taxon>
    </lineage>
</organism>
<dbReference type="AlphaFoldDB" id="A0AAX4JFW5"/>
<keyword evidence="2" id="KW-1185">Reference proteome</keyword>
<dbReference type="KEGG" id="vnx:VNE69_11047"/>
<evidence type="ECO:0000313" key="2">
    <source>
        <dbReference type="Proteomes" id="UP001334084"/>
    </source>
</evidence>
<reference evidence="1" key="1">
    <citation type="journal article" date="2024" name="BMC Genomics">
        <title>Functional annotation of a divergent genome using sequence and structure-based similarity.</title>
        <authorList>
            <person name="Svedberg D."/>
            <person name="Winiger R.R."/>
            <person name="Berg A."/>
            <person name="Sharma H."/>
            <person name="Tellgren-Roth C."/>
            <person name="Debrunner-Vossbrinck B.A."/>
            <person name="Vossbrinck C.R."/>
            <person name="Barandun J."/>
        </authorList>
    </citation>
    <scope>NUCLEOTIDE SEQUENCE</scope>
    <source>
        <strain evidence="1">Illinois isolate</strain>
    </source>
</reference>
<dbReference type="GeneID" id="90542721"/>
<dbReference type="RefSeq" id="XP_065331023.1">
    <property type="nucleotide sequence ID" value="XM_065474951.1"/>
</dbReference>
<sequence>MNIYRIFHVFLFAQGFQHVYDKLNTLINNKIKNKEYWEIDTEKIYLKAKLSFDSTNNQLIGFFIKKSFNSTIEEQVNRIRVDCDGRLIQNIIEEFELKVLHEYEKFNIDYIVIIYESKYCAFNLFDQIINFLRTTNMDRKKNIYCSNIIYEYIIHDNIFWNQIFVNIFVQNSNYEMNKKKILLTYSKRNNMRYINFCINFSNFYYFFEINVEEIVKQEIYSQINVKTAMKNEFDEEIKRNLYTLYEDVDLDNLERHYSPSFVACTADKIKFRHSKLEIVLGTNSILFAQKYNNYVHSQRNIANQLGNRSTDEDKFLKKFKKLFEKITEINTVVEHCKGVEMFFMSIECGNVLDFLLCKILNDADLPFYVLLGHILFCNELITENELKKIIRSEGLNVFERIQICKKLKQILSTDNCRSSTFIIKICLFIEAEKYINDNNIESFLQFKILNRIGNLIKRKENSQSYFKRIKAMLTIKKNEIDLIKIYQEVVRYHLKDIKNCKKSVWKEIFSIASLFTRLENNEYIINNTKYNTVLNDVLCSLNLDKNIVEINNEIIRRKLFENTRKRKVMEETKIILQKLNEKYLDRKLNNLKHEALNKKSRIYMMRRGTIIIEKIFNYEKIKKDLAEKFDAFWNKEFKINEQLKFYHEIKNIYYWIEEYKTIEKEKFRFEIKSNINQNILNNNEHYIIEVLEALFESEILNESLMREKCKKYLKDIQMIIDKKNVLEPLNDISKKKLHDLLINTLKARILQ</sequence>
<dbReference type="Proteomes" id="UP001334084">
    <property type="component" value="Chromosome 11"/>
</dbReference>